<comment type="subcellular location">
    <subcellularLocation>
        <location evidence="6">Cell membrane</location>
        <topology evidence="6">Multi-pass membrane protein</topology>
    </subcellularLocation>
    <subcellularLocation>
        <location evidence="1">Membrane</location>
        <topology evidence="1">Multi-pass membrane protein</topology>
    </subcellularLocation>
</comment>
<dbReference type="Gene3D" id="1.20.120.80">
    <property type="entry name" value="Cytochrome c oxidase, subunit III, four-helix bundle"/>
    <property type="match status" value="1"/>
</dbReference>
<evidence type="ECO:0000313" key="9">
    <source>
        <dbReference type="EMBL" id="SEE41422.1"/>
    </source>
</evidence>
<evidence type="ECO:0000259" key="8">
    <source>
        <dbReference type="PROSITE" id="PS50253"/>
    </source>
</evidence>
<dbReference type="RefSeq" id="WP_084317922.1">
    <property type="nucleotide sequence ID" value="NZ_FNTY01000002.1"/>
</dbReference>
<organism evidence="9 10">
    <name type="scientific">Pseudomonas migulae</name>
    <dbReference type="NCBI Taxonomy" id="78543"/>
    <lineage>
        <taxon>Bacteria</taxon>
        <taxon>Pseudomonadati</taxon>
        <taxon>Pseudomonadota</taxon>
        <taxon>Gammaproteobacteria</taxon>
        <taxon>Pseudomonadales</taxon>
        <taxon>Pseudomonadaceae</taxon>
        <taxon>Pseudomonas</taxon>
    </lineage>
</organism>
<evidence type="ECO:0000256" key="5">
    <source>
        <dbReference type="ARBA" id="ARBA00023136"/>
    </source>
</evidence>
<evidence type="ECO:0000313" key="10">
    <source>
        <dbReference type="Proteomes" id="UP000198985"/>
    </source>
</evidence>
<reference evidence="9 10" key="1">
    <citation type="submission" date="2016-10" db="EMBL/GenBank/DDBJ databases">
        <authorList>
            <person name="de Groot N.N."/>
        </authorList>
    </citation>
    <scope>NUCLEOTIDE SEQUENCE [LARGE SCALE GENOMIC DNA]</scope>
    <source>
        <strain evidence="9 10">BS3662</strain>
    </source>
</reference>
<evidence type="ECO:0000256" key="3">
    <source>
        <dbReference type="ARBA" id="ARBA00022692"/>
    </source>
</evidence>
<evidence type="ECO:0000256" key="1">
    <source>
        <dbReference type="ARBA" id="ARBA00004141"/>
    </source>
</evidence>
<evidence type="ECO:0000256" key="4">
    <source>
        <dbReference type="ARBA" id="ARBA00022989"/>
    </source>
</evidence>
<dbReference type="InterPro" id="IPR013833">
    <property type="entry name" value="Cyt_c_oxidase_su3_a-hlx"/>
</dbReference>
<dbReference type="EMBL" id="FNTY01000002">
    <property type="protein sequence ID" value="SEE41422.1"/>
    <property type="molecule type" value="Genomic_DNA"/>
</dbReference>
<keyword evidence="5 7" id="KW-0472">Membrane</keyword>
<feature type="transmembrane region" description="Helical" evidence="7">
    <location>
        <begin position="181"/>
        <end position="201"/>
    </location>
</feature>
<dbReference type="InterPro" id="IPR000298">
    <property type="entry name" value="Cyt_c_oxidase-like_su3"/>
</dbReference>
<dbReference type="AlphaFoldDB" id="A0A1H5IMJ4"/>
<dbReference type="Proteomes" id="UP000198985">
    <property type="component" value="Unassembled WGS sequence"/>
</dbReference>
<protein>
    <submittedName>
        <fullName evidence="9">Nitric oxide reductase NorE protein</fullName>
    </submittedName>
</protein>
<feature type="transmembrane region" description="Helical" evidence="7">
    <location>
        <begin position="137"/>
        <end position="160"/>
    </location>
</feature>
<feature type="domain" description="Heme-copper oxidase subunit III family profile" evidence="8">
    <location>
        <begin position="1"/>
        <end position="202"/>
    </location>
</feature>
<keyword evidence="3 6" id="KW-0812">Transmembrane</keyword>
<dbReference type="PANTHER" id="PTHR11403">
    <property type="entry name" value="CYTOCHROME C OXIDASE SUBUNIT III"/>
    <property type="match status" value="1"/>
</dbReference>
<dbReference type="PANTHER" id="PTHR11403:SF6">
    <property type="entry name" value="NITRIC OXIDE REDUCTASE SUBUNIT E"/>
    <property type="match status" value="1"/>
</dbReference>
<accession>A0A1H5IMJ4</accession>
<dbReference type="SUPFAM" id="SSF81452">
    <property type="entry name" value="Cytochrome c oxidase subunit III-like"/>
    <property type="match status" value="1"/>
</dbReference>
<dbReference type="InterPro" id="IPR024791">
    <property type="entry name" value="Cyt_c/ubiquinol_Oxase_su3"/>
</dbReference>
<sequence length="203" mass="22937">MNMHATDAEAIAARGTAAPRVPGENSLWLLILGDMVIYAIMFLVFAYSYQQQPDTFAAGQALLNKSFGFINTLLLLTSSWFVAKGVRSIRRQPRLDASHWLLLALVCGGAFVVSKVVEYSLKINAGMVLTSNDFFMYYYMITAFHLIHVLIGMTVLVFMWRTARQPQVSADDVRFLESGATFWHLVDLLWIMIFPLIYLLGRT</sequence>
<dbReference type="Pfam" id="PF00510">
    <property type="entry name" value="COX3"/>
    <property type="match status" value="1"/>
</dbReference>
<dbReference type="GO" id="GO:0005886">
    <property type="term" value="C:plasma membrane"/>
    <property type="evidence" value="ECO:0007669"/>
    <property type="project" value="UniProtKB-SubCell"/>
</dbReference>
<gene>
    <name evidence="9" type="ORF">SAMN04490194_2138</name>
</gene>
<dbReference type="CDD" id="cd02862">
    <property type="entry name" value="NorE_like"/>
    <property type="match status" value="1"/>
</dbReference>
<feature type="transmembrane region" description="Helical" evidence="7">
    <location>
        <begin position="27"/>
        <end position="47"/>
    </location>
</feature>
<dbReference type="GO" id="GO:0019646">
    <property type="term" value="P:aerobic electron transport chain"/>
    <property type="evidence" value="ECO:0007669"/>
    <property type="project" value="InterPro"/>
</dbReference>
<evidence type="ECO:0000256" key="7">
    <source>
        <dbReference type="SAM" id="Phobius"/>
    </source>
</evidence>
<evidence type="ECO:0000256" key="6">
    <source>
        <dbReference type="RuleBase" id="RU003376"/>
    </source>
</evidence>
<keyword evidence="4 7" id="KW-1133">Transmembrane helix</keyword>
<proteinExistence type="inferred from homology"/>
<feature type="transmembrane region" description="Helical" evidence="7">
    <location>
        <begin position="98"/>
        <end position="117"/>
    </location>
</feature>
<dbReference type="GO" id="GO:0004129">
    <property type="term" value="F:cytochrome-c oxidase activity"/>
    <property type="evidence" value="ECO:0007669"/>
    <property type="project" value="InterPro"/>
</dbReference>
<name>A0A1H5IMJ4_9PSED</name>
<dbReference type="InterPro" id="IPR035973">
    <property type="entry name" value="Cyt_c_oxidase_su3-like_sf"/>
</dbReference>
<evidence type="ECO:0000256" key="2">
    <source>
        <dbReference type="ARBA" id="ARBA00010581"/>
    </source>
</evidence>
<comment type="similarity">
    <text evidence="2 6">Belongs to the cytochrome c oxidase subunit 3 family.</text>
</comment>
<feature type="transmembrane region" description="Helical" evidence="7">
    <location>
        <begin position="67"/>
        <end position="86"/>
    </location>
</feature>
<dbReference type="PROSITE" id="PS50253">
    <property type="entry name" value="COX3"/>
    <property type="match status" value="1"/>
</dbReference>